<dbReference type="Proteomes" id="UP000003527">
    <property type="component" value="Unassembled WGS sequence"/>
</dbReference>
<dbReference type="Gene3D" id="3.40.50.150">
    <property type="entry name" value="Vaccinia Virus protein VP39"/>
    <property type="match status" value="1"/>
</dbReference>
<reference evidence="2 3" key="1">
    <citation type="submission" date="2011-08" db="EMBL/GenBank/DDBJ databases">
        <title>The Genome Sequence of Oribacterium sp. ACB7.</title>
        <authorList>
            <consortium name="The Broad Institute Genome Sequencing Platform"/>
            <person name="Earl A."/>
            <person name="Ward D."/>
            <person name="Feldgarden M."/>
            <person name="Gevers D."/>
            <person name="Sizova M."/>
            <person name="Hazen A."/>
            <person name="Epstein S."/>
            <person name="Young S.K."/>
            <person name="Zeng Q."/>
            <person name="Gargeya S."/>
            <person name="Fitzgerald M."/>
            <person name="Haas B."/>
            <person name="Abouelleil A."/>
            <person name="Alvarado L."/>
            <person name="Arachchi H.M."/>
            <person name="Berlin A."/>
            <person name="Brown A."/>
            <person name="Chapman S.B."/>
            <person name="Chen Z."/>
            <person name="Dunbar C."/>
            <person name="Freedman E."/>
            <person name="Gearin G."/>
            <person name="Gellesch M."/>
            <person name="Goldberg J."/>
            <person name="Griggs A."/>
            <person name="Gujja S."/>
            <person name="Heiman D."/>
            <person name="Howarth C."/>
            <person name="Larson L."/>
            <person name="Lui A."/>
            <person name="MacDonald P.J.P."/>
            <person name="Montmayeur A."/>
            <person name="Murphy C."/>
            <person name="Neiman D."/>
            <person name="Pearson M."/>
            <person name="Priest M."/>
            <person name="Roberts A."/>
            <person name="Saif S."/>
            <person name="Shea T."/>
            <person name="Shenoy N."/>
            <person name="Sisk P."/>
            <person name="Stolte C."/>
            <person name="Sykes S."/>
            <person name="Wortman J."/>
            <person name="Nusbaum C."/>
            <person name="Birren B."/>
        </authorList>
    </citation>
    <scope>NUCLEOTIDE SEQUENCE [LARGE SCALE GENOMIC DNA]</scope>
    <source>
        <strain evidence="2 3">ACB7</strain>
    </source>
</reference>
<proteinExistence type="predicted"/>
<feature type="domain" description="Methyltransferase" evidence="1">
    <location>
        <begin position="71"/>
        <end position="164"/>
    </location>
</feature>
<dbReference type="RefSeq" id="WP_009536654.1">
    <property type="nucleotide sequence ID" value="NZ_JH414504.1"/>
</dbReference>
<dbReference type="CDD" id="cd02440">
    <property type="entry name" value="AdoMet_MTases"/>
    <property type="match status" value="1"/>
</dbReference>
<dbReference type="AlphaFoldDB" id="G9WV77"/>
<protein>
    <recommendedName>
        <fullName evidence="1">Methyltransferase domain-containing protein</fullName>
    </recommendedName>
</protein>
<dbReference type="EMBL" id="AFZD01000017">
    <property type="protein sequence ID" value="EHL11478.1"/>
    <property type="molecule type" value="Genomic_DNA"/>
</dbReference>
<dbReference type="PATRIC" id="fig|796944.3.peg.1537"/>
<comment type="caution">
    <text evidence="2">The sequence shown here is derived from an EMBL/GenBank/DDBJ whole genome shotgun (WGS) entry which is preliminary data.</text>
</comment>
<evidence type="ECO:0000259" key="1">
    <source>
        <dbReference type="Pfam" id="PF13649"/>
    </source>
</evidence>
<dbReference type="SUPFAM" id="SSF53335">
    <property type="entry name" value="S-adenosyl-L-methionine-dependent methyltransferases"/>
    <property type="match status" value="1"/>
</dbReference>
<dbReference type="InterPro" id="IPR029063">
    <property type="entry name" value="SAM-dependent_MTases_sf"/>
</dbReference>
<organism evidence="2 3">
    <name type="scientific">Oribacterium asaccharolyticum ACB7</name>
    <dbReference type="NCBI Taxonomy" id="796944"/>
    <lineage>
        <taxon>Bacteria</taxon>
        <taxon>Bacillati</taxon>
        <taxon>Bacillota</taxon>
        <taxon>Clostridia</taxon>
        <taxon>Lachnospirales</taxon>
        <taxon>Lachnospiraceae</taxon>
        <taxon>Oribacterium</taxon>
    </lineage>
</organism>
<gene>
    <name evidence="2" type="ORF">HMPREF9624_00811</name>
</gene>
<dbReference type="InterPro" id="IPR041698">
    <property type="entry name" value="Methyltransf_25"/>
</dbReference>
<dbReference type="Pfam" id="PF13649">
    <property type="entry name" value="Methyltransf_25"/>
    <property type="match status" value="1"/>
</dbReference>
<sequence length="247" mass="28808">MAGRVYGEKVSIDTKGTVSFYDQRAKTIKNREQEYTTVLLGDQDPEYAVKWDEYEKGFILPKLGLNRNKVILDLGCGMGRMADAVSDQCKEYYGVDFSSEMIAVAKQNSGNRNCHFYTMSIVDALSNPQITTRQYDIVLMAGVSMYINEDELMESYRLLRRLVNQNTLLYFEESVGKKERLTLDHIWSENLKDYYGAIYRTREEYKSLIRECMKGAEFVEEGYMDFLDKKEQSETSHWYALLKCRED</sequence>
<evidence type="ECO:0000313" key="3">
    <source>
        <dbReference type="Proteomes" id="UP000003527"/>
    </source>
</evidence>
<accession>G9WV77</accession>
<name>G9WV77_9FIRM</name>
<dbReference type="HOGENOM" id="CLU_1128184_0_0_9"/>
<keyword evidence="3" id="KW-1185">Reference proteome</keyword>
<evidence type="ECO:0000313" key="2">
    <source>
        <dbReference type="EMBL" id="EHL11478.1"/>
    </source>
</evidence>